<dbReference type="EMBL" id="JADCNM010000014">
    <property type="protein sequence ID" value="KAG0453472.1"/>
    <property type="molecule type" value="Genomic_DNA"/>
</dbReference>
<gene>
    <name evidence="1" type="ORF">HPP92_024776</name>
</gene>
<accession>A0A835U9K2</accession>
<sequence>MGVWHGLLQRRSAWYSDISSRWANLAEEPLGFRGIGFSPMFMLLKPTFSLRSSTPAAAGASL</sequence>
<evidence type="ECO:0000313" key="2">
    <source>
        <dbReference type="Proteomes" id="UP000639772"/>
    </source>
</evidence>
<dbReference type="Proteomes" id="UP000639772">
    <property type="component" value="Unassembled WGS sequence"/>
</dbReference>
<dbReference type="AlphaFoldDB" id="A0A835U9K2"/>
<reference evidence="1 2" key="1">
    <citation type="journal article" date="2020" name="Nat. Food">
        <title>A phased Vanilla planifolia genome enables genetic improvement of flavour and production.</title>
        <authorList>
            <person name="Hasing T."/>
            <person name="Tang H."/>
            <person name="Brym M."/>
            <person name="Khazi F."/>
            <person name="Huang T."/>
            <person name="Chambers A.H."/>
        </authorList>
    </citation>
    <scope>NUCLEOTIDE SEQUENCE [LARGE SCALE GENOMIC DNA]</scope>
    <source>
        <tissue evidence="1">Leaf</tissue>
    </source>
</reference>
<comment type="caution">
    <text evidence="1">The sequence shown here is derived from an EMBL/GenBank/DDBJ whole genome shotgun (WGS) entry which is preliminary data.</text>
</comment>
<proteinExistence type="predicted"/>
<organism evidence="1 2">
    <name type="scientific">Vanilla planifolia</name>
    <name type="common">Vanilla</name>
    <dbReference type="NCBI Taxonomy" id="51239"/>
    <lineage>
        <taxon>Eukaryota</taxon>
        <taxon>Viridiplantae</taxon>
        <taxon>Streptophyta</taxon>
        <taxon>Embryophyta</taxon>
        <taxon>Tracheophyta</taxon>
        <taxon>Spermatophyta</taxon>
        <taxon>Magnoliopsida</taxon>
        <taxon>Liliopsida</taxon>
        <taxon>Asparagales</taxon>
        <taxon>Orchidaceae</taxon>
        <taxon>Vanilloideae</taxon>
        <taxon>Vanilleae</taxon>
        <taxon>Vanilla</taxon>
    </lineage>
</organism>
<evidence type="ECO:0000313" key="1">
    <source>
        <dbReference type="EMBL" id="KAG0453472.1"/>
    </source>
</evidence>
<protein>
    <submittedName>
        <fullName evidence="1">Uncharacterized protein</fullName>
    </submittedName>
</protein>
<dbReference type="OrthoDB" id="907743at2759"/>
<name>A0A835U9K2_VANPL</name>